<evidence type="ECO:0000313" key="2">
    <source>
        <dbReference type="Proteomes" id="UP000533476"/>
    </source>
</evidence>
<reference evidence="1 2" key="1">
    <citation type="submission" date="2020-04" db="EMBL/GenBank/DDBJ databases">
        <authorList>
            <person name="Zhang R."/>
            <person name="Schippers A."/>
        </authorList>
    </citation>
    <scope>NUCLEOTIDE SEQUENCE [LARGE SCALE GENOMIC DNA]</scope>
    <source>
        <strain evidence="1 2">DSM 109850</strain>
    </source>
</reference>
<name>A0A7Y0L192_9FIRM</name>
<evidence type="ECO:0000313" key="1">
    <source>
        <dbReference type="EMBL" id="NMP21428.1"/>
    </source>
</evidence>
<dbReference type="AlphaFoldDB" id="A0A7Y0L192"/>
<gene>
    <name evidence="1" type="ORF">HIJ39_03525</name>
</gene>
<dbReference type="Proteomes" id="UP000533476">
    <property type="component" value="Unassembled WGS sequence"/>
</dbReference>
<evidence type="ECO:0008006" key="3">
    <source>
        <dbReference type="Google" id="ProtNLM"/>
    </source>
</evidence>
<proteinExistence type="predicted"/>
<keyword evidence="2" id="KW-1185">Reference proteome</keyword>
<dbReference type="EMBL" id="JABBVZ010000007">
    <property type="protein sequence ID" value="NMP21428.1"/>
    <property type="molecule type" value="Genomic_DNA"/>
</dbReference>
<sequence>MKNDAWLDELVELGATATPTTVIEWADHREVVMGFAKEKLESLLLS</sequence>
<accession>A0A7Y0L192</accession>
<organism evidence="1 2">
    <name type="scientific">Sulfobacillus harzensis</name>
    <dbReference type="NCBI Taxonomy" id="2729629"/>
    <lineage>
        <taxon>Bacteria</taxon>
        <taxon>Bacillati</taxon>
        <taxon>Bacillota</taxon>
        <taxon>Clostridia</taxon>
        <taxon>Eubacteriales</taxon>
        <taxon>Clostridiales Family XVII. Incertae Sedis</taxon>
        <taxon>Sulfobacillus</taxon>
    </lineage>
</organism>
<protein>
    <recommendedName>
        <fullName evidence="3">Thioredoxin-like fold domain-containing protein</fullName>
    </recommendedName>
</protein>
<comment type="caution">
    <text evidence="1">The sequence shown here is derived from an EMBL/GenBank/DDBJ whole genome shotgun (WGS) entry which is preliminary data.</text>
</comment>